<keyword evidence="12" id="KW-0472">Membrane</keyword>
<evidence type="ECO:0000256" key="5">
    <source>
        <dbReference type="ARBA" id="ARBA00022475"/>
    </source>
</evidence>
<reference evidence="19" key="2">
    <citation type="submission" date="2025-08" db="UniProtKB">
        <authorList>
            <consortium name="Ensembl"/>
        </authorList>
    </citation>
    <scope>IDENTIFICATION</scope>
</reference>
<evidence type="ECO:0000256" key="6">
    <source>
        <dbReference type="ARBA" id="ARBA00022525"/>
    </source>
</evidence>
<keyword evidence="6" id="KW-0964">Secreted</keyword>
<dbReference type="InterPro" id="IPR042235">
    <property type="entry name" value="ZP-C_dom"/>
</dbReference>
<protein>
    <recommendedName>
        <fullName evidence="4">Zona pellucida sperm-binding protein 3</fullName>
    </recommendedName>
    <alternativeName>
        <fullName evidence="15">Zona pellucida glycoprotein 3</fullName>
    </alternativeName>
</protein>
<evidence type="ECO:0000259" key="18">
    <source>
        <dbReference type="PROSITE" id="PS51034"/>
    </source>
</evidence>
<dbReference type="GO" id="GO:0007339">
    <property type="term" value="P:binding of sperm to zona pellucida"/>
    <property type="evidence" value="ECO:0007669"/>
    <property type="project" value="TreeGrafter"/>
</dbReference>
<dbReference type="STRING" id="62062.ENSHHUP00000067385"/>
<keyword evidence="7" id="KW-0272">Extracellular matrix</keyword>
<keyword evidence="8" id="KW-0165">Cleavage on pair of basic residues</keyword>
<evidence type="ECO:0000256" key="7">
    <source>
        <dbReference type="ARBA" id="ARBA00022530"/>
    </source>
</evidence>
<evidence type="ECO:0000256" key="16">
    <source>
        <dbReference type="SAM" id="MobiDB-lite"/>
    </source>
</evidence>
<keyword evidence="5" id="KW-1003">Cell membrane</keyword>
<dbReference type="InterPro" id="IPR001507">
    <property type="entry name" value="ZP_dom"/>
</dbReference>
<keyword evidence="9" id="KW-0812">Transmembrane</keyword>
<dbReference type="FunFam" id="2.60.40.3210:FF:000001">
    <property type="entry name" value="Zona pellucida sperm-binding protein 3"/>
    <property type="match status" value="1"/>
</dbReference>
<evidence type="ECO:0000256" key="1">
    <source>
        <dbReference type="ARBA" id="ARBA00004251"/>
    </source>
</evidence>
<dbReference type="GO" id="GO:0031012">
    <property type="term" value="C:extracellular matrix"/>
    <property type="evidence" value="ECO:0007669"/>
    <property type="project" value="TreeGrafter"/>
</dbReference>
<dbReference type="InterPro" id="IPR055356">
    <property type="entry name" value="ZP-N"/>
</dbReference>
<dbReference type="Ensembl" id="ENSHHUT00000069654.1">
    <property type="protein sequence ID" value="ENSHHUP00000067385.1"/>
    <property type="gene ID" value="ENSHHUG00000039722.1"/>
</dbReference>
<evidence type="ECO:0000256" key="11">
    <source>
        <dbReference type="ARBA" id="ARBA00022989"/>
    </source>
</evidence>
<dbReference type="InterPro" id="IPR055355">
    <property type="entry name" value="ZP-C"/>
</dbReference>
<dbReference type="AlphaFoldDB" id="A0A4W5Q0J0"/>
<dbReference type="Gene3D" id="2.60.40.4100">
    <property type="entry name" value="Zona pellucida, ZP-C domain"/>
    <property type="match status" value="1"/>
</dbReference>
<dbReference type="GeneTree" id="ENSGT01030000234567"/>
<feature type="signal peptide" evidence="17">
    <location>
        <begin position="1"/>
        <end position="19"/>
    </location>
</feature>
<evidence type="ECO:0000256" key="17">
    <source>
        <dbReference type="SAM" id="SignalP"/>
    </source>
</evidence>
<dbReference type="GO" id="GO:0032190">
    <property type="term" value="F:acrosin binding"/>
    <property type="evidence" value="ECO:0007669"/>
    <property type="project" value="TreeGrafter"/>
</dbReference>
<feature type="compositionally biased region" description="Polar residues" evidence="16">
    <location>
        <begin position="585"/>
        <end position="596"/>
    </location>
</feature>
<feature type="chain" id="PRO_5021316963" description="Zona pellucida sperm-binding protein 3" evidence="17">
    <location>
        <begin position="20"/>
        <end position="673"/>
    </location>
</feature>
<feature type="region of interest" description="Disordered" evidence="16">
    <location>
        <begin position="569"/>
        <end position="633"/>
    </location>
</feature>
<sequence length="673" mass="75917">MKIKWWLCILWRVFSFSIAISTSGIYGSPSVSRPVGRRKIFKLGTSQGVGDSLTAHLSSTANRKSSPRILSHSISFRTPQLTQELKPAPARTYSSPPPQIQRPLLLDRPVPKSQRDFAALPDVSVTCSSGDFVVRVKRDFYGFDADADELTLGSTCKSNGVLMPYGDLLFSYPLMECDGKRQMPPGYLIYTFVLHYTPLTRFPRRAHRFNVQVECRFQRYHHVYQLVVRPTWETPTVLKELKKRVNFRIQLMDDAWAMPAKSQVYMLGQTINFQVSALHLPHGGKLFINHCYATTSKDSKTSLKFTVIDNFGCMLESQKNSGSSQFVSPRTDDTLRFFLSAFQFTSDPDTPVFLHCKLHVTSEETGPMHKSCTYQENRWKAVMGEDSICDCCDSKCVTPKPRRAMVEGFASSGPLLLLDQPSAPNGGFPPVSPSLVEDAVWFVTKMDEFDNPDDLLETFVEKYRDKEEQSYTRSTEKQHIEEDESPSNGTEESEVVQTVFRKGKIFEGTPGSGVRDSELIRGEGSGFRAEGTGLRLEFPWERADLTARSPWAREGSVLTEEGSIERQWMHSQEESSLGSGMGGKSVSQDEVISQSMKEWGFGVGEEKPLEIPEDEEKEGRVESGGTDEDDKKFPFFSEAGEEILGDYDRLVESGIDGGKDLPRVWHFKWQWGQ</sequence>
<comment type="subcellular location">
    <subcellularLocation>
        <location evidence="1">Cell membrane</location>
        <topology evidence="1">Single-pass type I membrane protein</topology>
    </subcellularLocation>
    <subcellularLocation>
        <location evidence="2">Secreted</location>
        <location evidence="2">Extracellular space</location>
        <location evidence="2">Extracellular matrix</location>
    </subcellularLocation>
</comment>
<evidence type="ECO:0000256" key="13">
    <source>
        <dbReference type="ARBA" id="ARBA00023157"/>
    </source>
</evidence>
<dbReference type="Pfam" id="PF00100">
    <property type="entry name" value="Zona_pellucida"/>
    <property type="match status" value="1"/>
</dbReference>
<accession>A0A4W5Q0J0</accession>
<organism evidence="19 20">
    <name type="scientific">Hucho hucho</name>
    <name type="common">huchen</name>
    <dbReference type="NCBI Taxonomy" id="62062"/>
    <lineage>
        <taxon>Eukaryota</taxon>
        <taxon>Metazoa</taxon>
        <taxon>Chordata</taxon>
        <taxon>Craniata</taxon>
        <taxon>Vertebrata</taxon>
        <taxon>Euteleostomi</taxon>
        <taxon>Actinopterygii</taxon>
        <taxon>Neopterygii</taxon>
        <taxon>Teleostei</taxon>
        <taxon>Protacanthopterygii</taxon>
        <taxon>Salmoniformes</taxon>
        <taxon>Salmonidae</taxon>
        <taxon>Salmoninae</taxon>
        <taxon>Hucho</taxon>
    </lineage>
</organism>
<evidence type="ECO:0000256" key="3">
    <source>
        <dbReference type="ARBA" id="ARBA00006735"/>
    </source>
</evidence>
<evidence type="ECO:0000256" key="10">
    <source>
        <dbReference type="ARBA" id="ARBA00022729"/>
    </source>
</evidence>
<evidence type="ECO:0000313" key="19">
    <source>
        <dbReference type="Ensembl" id="ENSHHUP00000067385.1"/>
    </source>
</evidence>
<dbReference type="SMART" id="SM00241">
    <property type="entry name" value="ZP"/>
    <property type="match status" value="1"/>
</dbReference>
<evidence type="ECO:0000256" key="8">
    <source>
        <dbReference type="ARBA" id="ARBA00022685"/>
    </source>
</evidence>
<dbReference type="GO" id="GO:2000344">
    <property type="term" value="P:positive regulation of acrosome reaction"/>
    <property type="evidence" value="ECO:0007669"/>
    <property type="project" value="TreeGrafter"/>
</dbReference>
<evidence type="ECO:0000256" key="4">
    <source>
        <dbReference type="ARBA" id="ARBA00017980"/>
    </source>
</evidence>
<dbReference type="PANTHER" id="PTHR11576:SF16">
    <property type="entry name" value="ZONA PELLUCIDA SPERM-BINDING PROTEIN 3"/>
    <property type="match status" value="1"/>
</dbReference>
<evidence type="ECO:0000256" key="14">
    <source>
        <dbReference type="ARBA" id="ARBA00023180"/>
    </source>
</evidence>
<reference evidence="20" key="1">
    <citation type="submission" date="2018-06" db="EMBL/GenBank/DDBJ databases">
        <title>Genome assembly of Danube salmon.</title>
        <authorList>
            <person name="Macqueen D.J."/>
            <person name="Gundappa M.K."/>
        </authorList>
    </citation>
    <scope>NUCLEOTIDE SEQUENCE [LARGE SCALE GENOMIC DNA]</scope>
</reference>
<keyword evidence="10 17" id="KW-0732">Signal</keyword>
<keyword evidence="14" id="KW-0325">Glycoprotein</keyword>
<comment type="similarity">
    <text evidence="3">Belongs to the ZP domain family. ZPC subfamily.</text>
</comment>
<dbReference type="Gene3D" id="2.60.40.3210">
    <property type="entry name" value="Zona pellucida, ZP-N domain"/>
    <property type="match status" value="1"/>
</dbReference>
<proteinExistence type="inferred from homology"/>
<evidence type="ECO:0000256" key="9">
    <source>
        <dbReference type="ARBA" id="ARBA00022692"/>
    </source>
</evidence>
<dbReference type="FunFam" id="2.60.40.4100:FF:000002">
    <property type="entry name" value="Zona pellucida sperm-binding protein 3"/>
    <property type="match status" value="1"/>
</dbReference>
<dbReference type="GO" id="GO:0035803">
    <property type="term" value="P:egg coat formation"/>
    <property type="evidence" value="ECO:0007669"/>
    <property type="project" value="TreeGrafter"/>
</dbReference>
<dbReference type="PANTHER" id="PTHR11576">
    <property type="entry name" value="ZONA PELLUCIDA SPERM-BINDING PROTEIN 3"/>
    <property type="match status" value="1"/>
</dbReference>
<evidence type="ECO:0000256" key="15">
    <source>
        <dbReference type="ARBA" id="ARBA00030824"/>
    </source>
</evidence>
<dbReference type="PROSITE" id="PS51034">
    <property type="entry name" value="ZP_2"/>
    <property type="match status" value="1"/>
</dbReference>
<reference evidence="19" key="3">
    <citation type="submission" date="2025-09" db="UniProtKB">
        <authorList>
            <consortium name="Ensembl"/>
        </authorList>
    </citation>
    <scope>IDENTIFICATION</scope>
</reference>
<keyword evidence="11" id="KW-1133">Transmembrane helix</keyword>
<keyword evidence="13" id="KW-1015">Disulfide bond</keyword>
<feature type="compositionally biased region" description="Basic and acidic residues" evidence="16">
    <location>
        <begin position="467"/>
        <end position="480"/>
    </location>
</feature>
<dbReference type="Proteomes" id="UP000314982">
    <property type="component" value="Unassembled WGS sequence"/>
</dbReference>
<dbReference type="GO" id="GO:0005886">
    <property type="term" value="C:plasma membrane"/>
    <property type="evidence" value="ECO:0007669"/>
    <property type="project" value="UniProtKB-SubCell"/>
</dbReference>
<evidence type="ECO:0000256" key="12">
    <source>
        <dbReference type="ARBA" id="ARBA00023136"/>
    </source>
</evidence>
<feature type="domain" description="ZP" evidence="18">
    <location>
        <begin position="126"/>
        <end position="379"/>
    </location>
</feature>
<evidence type="ECO:0000256" key="2">
    <source>
        <dbReference type="ARBA" id="ARBA00004498"/>
    </source>
</evidence>
<keyword evidence="20" id="KW-1185">Reference proteome</keyword>
<evidence type="ECO:0000313" key="20">
    <source>
        <dbReference type="Proteomes" id="UP000314982"/>
    </source>
</evidence>
<feature type="region of interest" description="Disordered" evidence="16">
    <location>
        <begin position="467"/>
        <end position="495"/>
    </location>
</feature>
<name>A0A4W5Q0J0_9TELE</name>
<dbReference type="Pfam" id="PF23344">
    <property type="entry name" value="ZP-N"/>
    <property type="match status" value="1"/>
</dbReference>